<name>A0A0G0HWR9_9BACT</name>
<feature type="coiled-coil region" evidence="1">
    <location>
        <begin position="33"/>
        <end position="60"/>
    </location>
</feature>
<feature type="domain" description="Peptidoglycan binding-like" evidence="3">
    <location>
        <begin position="109"/>
        <end position="165"/>
    </location>
</feature>
<keyword evidence="4" id="KW-0378">Hydrolase</keyword>
<evidence type="ECO:0000313" key="4">
    <source>
        <dbReference type="EMBL" id="KKQ46702.1"/>
    </source>
</evidence>
<dbReference type="AlphaFoldDB" id="A0A0G0HWR9"/>
<evidence type="ECO:0000256" key="1">
    <source>
        <dbReference type="SAM" id="Coils"/>
    </source>
</evidence>
<dbReference type="GO" id="GO:0016787">
    <property type="term" value="F:hydrolase activity"/>
    <property type="evidence" value="ECO:0007669"/>
    <property type="project" value="UniProtKB-KW"/>
</dbReference>
<evidence type="ECO:0000256" key="2">
    <source>
        <dbReference type="SAM" id="Phobius"/>
    </source>
</evidence>
<dbReference type="Gene3D" id="1.10.101.10">
    <property type="entry name" value="PGBD-like superfamily/PGBD"/>
    <property type="match status" value="1"/>
</dbReference>
<dbReference type="InterPro" id="IPR036365">
    <property type="entry name" value="PGBD-like_sf"/>
</dbReference>
<keyword evidence="2" id="KW-1133">Transmembrane helix</keyword>
<feature type="transmembrane region" description="Helical" evidence="2">
    <location>
        <begin position="6"/>
        <end position="25"/>
    </location>
</feature>
<keyword evidence="2" id="KW-0472">Membrane</keyword>
<accession>A0A0G0HWR9</accession>
<evidence type="ECO:0000259" key="3">
    <source>
        <dbReference type="Pfam" id="PF01471"/>
    </source>
</evidence>
<gene>
    <name evidence="4" type="ORF">US65_C0029G0003</name>
</gene>
<comment type="caution">
    <text evidence="4">The sequence shown here is derived from an EMBL/GenBank/DDBJ whole genome shotgun (WGS) entry which is preliminary data.</text>
</comment>
<organism evidence="4 5">
    <name type="scientific">Candidatus Yanofskybacteria bacterium GW2011_GWC2_37_9</name>
    <dbReference type="NCBI Taxonomy" id="1619028"/>
    <lineage>
        <taxon>Bacteria</taxon>
        <taxon>Candidatus Yanofskyibacteriota</taxon>
    </lineage>
</organism>
<dbReference type="InterPro" id="IPR036366">
    <property type="entry name" value="PGBDSf"/>
</dbReference>
<evidence type="ECO:0000313" key="5">
    <source>
        <dbReference type="Proteomes" id="UP000034430"/>
    </source>
</evidence>
<reference evidence="4 5" key="1">
    <citation type="journal article" date="2015" name="Nature">
        <title>rRNA introns, odd ribosomes, and small enigmatic genomes across a large radiation of phyla.</title>
        <authorList>
            <person name="Brown C.T."/>
            <person name="Hug L.A."/>
            <person name="Thomas B.C."/>
            <person name="Sharon I."/>
            <person name="Castelle C.J."/>
            <person name="Singh A."/>
            <person name="Wilkins M.J."/>
            <person name="Williams K.H."/>
            <person name="Banfield J.F."/>
        </authorList>
    </citation>
    <scope>NUCLEOTIDE SEQUENCE [LARGE SCALE GENOMIC DNA]</scope>
</reference>
<keyword evidence="1" id="KW-0175">Coiled coil</keyword>
<dbReference type="InterPro" id="IPR002477">
    <property type="entry name" value="Peptidoglycan-bd-like"/>
</dbReference>
<dbReference type="SUPFAM" id="SSF47090">
    <property type="entry name" value="PGBD-like"/>
    <property type="match status" value="1"/>
</dbReference>
<dbReference type="Pfam" id="PF01471">
    <property type="entry name" value="PG_binding_1"/>
    <property type="match status" value="1"/>
</dbReference>
<protein>
    <submittedName>
        <fullName evidence="4">Glycoside hydrolase</fullName>
    </submittedName>
</protein>
<dbReference type="Proteomes" id="UP000034430">
    <property type="component" value="Unassembled WGS sequence"/>
</dbReference>
<sequence length="173" mass="19891">MEKLKFGLFSVIVLALMVFLGYWSFGTLQSGTEYAADKEIKKLKKENEDLKTELEKLANERSIVLQPELEEPVLGEKKDPEPAVYKHRELINELQKLVDGNITLKQKSRGSRVGTMQKFLNIYNNTSNRVDNDYGANTVKAVTVFQKNFELNANGEADIETFNKMIDWLKEQR</sequence>
<proteinExistence type="predicted"/>
<keyword evidence="2" id="KW-0812">Transmembrane</keyword>
<dbReference type="EMBL" id="LBTU01000029">
    <property type="protein sequence ID" value="KKQ46702.1"/>
    <property type="molecule type" value="Genomic_DNA"/>
</dbReference>